<reference evidence="3" key="1">
    <citation type="journal article" date="2019" name="Int. J. Syst. Evol. Microbiol.">
        <title>The Global Catalogue of Microorganisms (GCM) 10K type strain sequencing project: providing services to taxonomists for standard genome sequencing and annotation.</title>
        <authorList>
            <consortium name="The Broad Institute Genomics Platform"/>
            <consortium name="The Broad Institute Genome Sequencing Center for Infectious Disease"/>
            <person name="Wu L."/>
            <person name="Ma J."/>
        </authorList>
    </citation>
    <scope>NUCLEOTIDE SEQUENCE [LARGE SCALE GENOMIC DNA]</scope>
    <source>
        <strain evidence="3">ZS-35-S2</strain>
    </source>
</reference>
<dbReference type="Proteomes" id="UP001596203">
    <property type="component" value="Unassembled WGS sequence"/>
</dbReference>
<evidence type="ECO:0000313" key="3">
    <source>
        <dbReference type="Proteomes" id="UP001596203"/>
    </source>
</evidence>
<evidence type="ECO:0000256" key="1">
    <source>
        <dbReference type="SAM" id="Phobius"/>
    </source>
</evidence>
<protein>
    <recommendedName>
        <fullName evidence="4">MFS transporter</fullName>
    </recommendedName>
</protein>
<accession>A0ABW1KKP8</accession>
<comment type="caution">
    <text evidence="2">The sequence shown here is derived from an EMBL/GenBank/DDBJ whole genome shotgun (WGS) entry which is preliminary data.</text>
</comment>
<keyword evidence="1" id="KW-0472">Membrane</keyword>
<feature type="transmembrane region" description="Helical" evidence="1">
    <location>
        <begin position="478"/>
        <end position="497"/>
    </location>
</feature>
<dbReference type="EMBL" id="JBHSPR010000060">
    <property type="protein sequence ID" value="MFC6022296.1"/>
    <property type="molecule type" value="Genomic_DNA"/>
</dbReference>
<feature type="transmembrane region" description="Helical" evidence="1">
    <location>
        <begin position="152"/>
        <end position="173"/>
    </location>
</feature>
<sequence>MDDDSRTRDTPPVMLAWLGHPVTVLAIVALVVNDHLLKAEYPGLVTGKLSDFAGLLVAAPLLATVVAGLAPRLPGTPVALASIGVTGLAFTAVKATAGGAAAASAVWSGFTGPSVILADRTDLAALPMLAVGGWVWTRARRHPATRRAVRRFGALVLLPGAVLAVVATSAPFYPDAVAVTVWRNQIVVGQANAYHAGDRQPEIWWLSERDGRGWRALDSAEETAFEAERSGLPAGTGQGCVPGEPAHCYRVVPGKLRIQETTDSGTTWRTSWEVSDEARRYLSRSYDDLGDPAIYLSSVALVVQPTSAGHVVVVANGRDGVAVREPDGRWTRVEFDGYGGTARRADPSGIDPGALAQEIVLALLVALAAMGLGGWLAARRGRVTVVWFVVPLVLGCVGGLLGIPGMASDEVIALLGRLLVVLGPLMALTGVVGILVFAGRVLPVRWLLLIILIGLSAGVGWLAPFVGWANGAIGYRNAALLGSACVLVGIAAAGWLGHRFGRPPLPKTEPSYPAVPLGPPPAAP</sequence>
<feature type="transmembrane region" description="Helical" evidence="1">
    <location>
        <begin position="12"/>
        <end position="32"/>
    </location>
</feature>
<organism evidence="2 3">
    <name type="scientific">Plantactinospora solaniradicis</name>
    <dbReference type="NCBI Taxonomy" id="1723736"/>
    <lineage>
        <taxon>Bacteria</taxon>
        <taxon>Bacillati</taxon>
        <taxon>Actinomycetota</taxon>
        <taxon>Actinomycetes</taxon>
        <taxon>Micromonosporales</taxon>
        <taxon>Micromonosporaceae</taxon>
        <taxon>Plantactinospora</taxon>
    </lineage>
</organism>
<keyword evidence="1" id="KW-0812">Transmembrane</keyword>
<evidence type="ECO:0000313" key="2">
    <source>
        <dbReference type="EMBL" id="MFC6022296.1"/>
    </source>
</evidence>
<dbReference type="RefSeq" id="WP_377431735.1">
    <property type="nucleotide sequence ID" value="NZ_JBHSPR010000060.1"/>
</dbReference>
<feature type="transmembrane region" description="Helical" evidence="1">
    <location>
        <begin position="446"/>
        <end position="466"/>
    </location>
</feature>
<feature type="transmembrane region" description="Helical" evidence="1">
    <location>
        <begin position="359"/>
        <end position="378"/>
    </location>
</feature>
<feature type="transmembrane region" description="Helical" evidence="1">
    <location>
        <begin position="385"/>
        <end position="406"/>
    </location>
</feature>
<evidence type="ECO:0008006" key="4">
    <source>
        <dbReference type="Google" id="ProtNLM"/>
    </source>
</evidence>
<proteinExistence type="predicted"/>
<name>A0ABW1KKP8_9ACTN</name>
<keyword evidence="3" id="KW-1185">Reference proteome</keyword>
<feature type="transmembrane region" description="Helical" evidence="1">
    <location>
        <begin position="78"/>
        <end position="103"/>
    </location>
</feature>
<keyword evidence="1" id="KW-1133">Transmembrane helix</keyword>
<gene>
    <name evidence="2" type="ORF">ACFP2T_39830</name>
</gene>
<feature type="transmembrane region" description="Helical" evidence="1">
    <location>
        <begin position="418"/>
        <end position="439"/>
    </location>
</feature>
<feature type="transmembrane region" description="Helical" evidence="1">
    <location>
        <begin position="123"/>
        <end position="140"/>
    </location>
</feature>
<feature type="transmembrane region" description="Helical" evidence="1">
    <location>
        <begin position="52"/>
        <end position="71"/>
    </location>
</feature>